<dbReference type="Proteomes" id="UP001651880">
    <property type="component" value="Unassembled WGS sequence"/>
</dbReference>
<dbReference type="EMBL" id="JAJEKE010000024">
    <property type="protein sequence ID" value="MCQ1531532.1"/>
    <property type="molecule type" value="Genomic_DNA"/>
</dbReference>
<accession>A0ABT1NK11</accession>
<protein>
    <submittedName>
        <fullName evidence="2">Amidohydrolase</fullName>
    </submittedName>
</protein>
<dbReference type="InterPro" id="IPR033932">
    <property type="entry name" value="YtcJ-like"/>
</dbReference>
<dbReference type="SUPFAM" id="SSF51556">
    <property type="entry name" value="Metallo-dependent hydrolases"/>
    <property type="match status" value="1"/>
</dbReference>
<evidence type="ECO:0000313" key="2">
    <source>
        <dbReference type="EMBL" id="MCQ1531532.1"/>
    </source>
</evidence>
<dbReference type="CDD" id="cd01300">
    <property type="entry name" value="YtcJ_like"/>
    <property type="match status" value="1"/>
</dbReference>
<organism evidence="2 3">
    <name type="scientific">Lutispora saccharofermentans</name>
    <dbReference type="NCBI Taxonomy" id="3024236"/>
    <lineage>
        <taxon>Bacteria</taxon>
        <taxon>Bacillati</taxon>
        <taxon>Bacillota</taxon>
        <taxon>Clostridia</taxon>
        <taxon>Lutisporales</taxon>
        <taxon>Lutisporaceae</taxon>
        <taxon>Lutispora</taxon>
    </lineage>
</organism>
<gene>
    <name evidence="2" type="ORF">LJD61_18625</name>
</gene>
<name>A0ABT1NK11_9FIRM</name>
<evidence type="ECO:0000259" key="1">
    <source>
        <dbReference type="Pfam" id="PF07969"/>
    </source>
</evidence>
<keyword evidence="3" id="KW-1185">Reference proteome</keyword>
<feature type="domain" description="Amidohydrolase 3" evidence="1">
    <location>
        <begin position="48"/>
        <end position="538"/>
    </location>
</feature>
<dbReference type="PANTHER" id="PTHR22642:SF2">
    <property type="entry name" value="PROTEIN LONG AFTER FAR-RED 3"/>
    <property type="match status" value="1"/>
</dbReference>
<dbReference type="Gene3D" id="3.20.20.140">
    <property type="entry name" value="Metal-dependent hydrolases"/>
    <property type="match status" value="1"/>
</dbReference>
<proteinExistence type="predicted"/>
<dbReference type="SUPFAM" id="SSF51338">
    <property type="entry name" value="Composite domain of metallo-dependent hydrolases"/>
    <property type="match status" value="1"/>
</dbReference>
<sequence>MDLILMNGKVVTMDSSRTIAEAVAIEDGRIVKAGKDDEIFSLRSDDTRVIDLKGKMVLPGFNESHMHLLNYAYSLKKVDCSGAKSIDEIIERAKSFIKENKPKPGEWILGRGWNQILFEEKRELTRHDLDRISTEHPICFTRICEHAVAANTMAIERAGVTSKTPQPLGGHFDVDEKGEPLGMFRETARYMIYEIIPDASVEDMKAMLKDAARIAAGYGVTSIQTDDFETFASKDYQKIIKAYKELAKEGALPVRVYEQCLLPQIERLKQFLSLGYKTGQGDEYFKIGPLKLLTDGSLGARTAYLCNPYADDPSTKGISVFTQDELNELVITAHNGGMQIATHAIGDGAMYMCFEAFKKAQEQNPKEDPRFGIIHLQITDEVLLEKFKEQNVIAYAEPICLNNDLHMIEDRVGKERSKTTYNYRYLADNGVHVAISSDCPVDSLNPMKNIYVAVTRKDYEGYPEDGWLPEQRLTIDQALYGFTMGSAYASFEENVKGSIEPGKYADMVIISEDIYAINPDDIQNIKVEMTIVGGKVVFAQA</sequence>
<comment type="caution">
    <text evidence="2">The sequence shown here is derived from an EMBL/GenBank/DDBJ whole genome shotgun (WGS) entry which is preliminary data.</text>
</comment>
<dbReference type="InterPro" id="IPR011059">
    <property type="entry name" value="Metal-dep_hydrolase_composite"/>
</dbReference>
<dbReference type="Gene3D" id="2.30.40.10">
    <property type="entry name" value="Urease, subunit C, domain 1"/>
    <property type="match status" value="1"/>
</dbReference>
<dbReference type="InterPro" id="IPR013108">
    <property type="entry name" value="Amidohydro_3"/>
</dbReference>
<dbReference type="PANTHER" id="PTHR22642">
    <property type="entry name" value="IMIDAZOLONEPROPIONASE"/>
    <property type="match status" value="1"/>
</dbReference>
<dbReference type="InterPro" id="IPR032466">
    <property type="entry name" value="Metal_Hydrolase"/>
</dbReference>
<reference evidence="2 3" key="1">
    <citation type="submission" date="2021-10" db="EMBL/GenBank/DDBJ databases">
        <title>Lutispora strain m25 sp. nov., a thermophilic, non-spore-forming bacterium isolated from a lab-scale methanogenic bioreactor digesting anaerobic sludge.</title>
        <authorList>
            <person name="El Houari A."/>
            <person name="Mcdonald J."/>
        </authorList>
    </citation>
    <scope>NUCLEOTIDE SEQUENCE [LARGE SCALE GENOMIC DNA]</scope>
    <source>
        <strain evidence="3">m25</strain>
    </source>
</reference>
<dbReference type="Gene3D" id="3.10.310.70">
    <property type="match status" value="1"/>
</dbReference>
<dbReference type="RefSeq" id="WP_255229081.1">
    <property type="nucleotide sequence ID" value="NZ_JAJEKE010000024.1"/>
</dbReference>
<dbReference type="Pfam" id="PF07969">
    <property type="entry name" value="Amidohydro_3"/>
    <property type="match status" value="1"/>
</dbReference>
<evidence type="ECO:0000313" key="3">
    <source>
        <dbReference type="Proteomes" id="UP001651880"/>
    </source>
</evidence>